<dbReference type="Proteomes" id="UP001501480">
    <property type="component" value="Unassembled WGS sequence"/>
</dbReference>
<evidence type="ECO:0000256" key="1">
    <source>
        <dbReference type="SAM" id="Phobius"/>
    </source>
</evidence>
<feature type="transmembrane region" description="Helical" evidence="1">
    <location>
        <begin position="130"/>
        <end position="148"/>
    </location>
</feature>
<keyword evidence="4" id="KW-1185">Reference proteome</keyword>
<feature type="transmembrane region" description="Helical" evidence="1">
    <location>
        <begin position="15"/>
        <end position="35"/>
    </location>
</feature>
<proteinExistence type="predicted"/>
<protein>
    <recommendedName>
        <fullName evidence="2">VTT domain-containing protein</fullName>
    </recommendedName>
</protein>
<dbReference type="RefSeq" id="WP_344324607.1">
    <property type="nucleotide sequence ID" value="NZ_BAAAPY010000001.1"/>
</dbReference>
<keyword evidence="1" id="KW-0812">Transmembrane</keyword>
<organism evidence="3 4">
    <name type="scientific">Aeromicrobium halocynthiae</name>
    <dbReference type="NCBI Taxonomy" id="560557"/>
    <lineage>
        <taxon>Bacteria</taxon>
        <taxon>Bacillati</taxon>
        <taxon>Actinomycetota</taxon>
        <taxon>Actinomycetes</taxon>
        <taxon>Propionibacteriales</taxon>
        <taxon>Nocardioidaceae</taxon>
        <taxon>Aeromicrobium</taxon>
    </lineage>
</organism>
<name>A0ABN2VUV3_9ACTN</name>
<evidence type="ECO:0000259" key="2">
    <source>
        <dbReference type="Pfam" id="PF09335"/>
    </source>
</evidence>
<reference evidence="3 4" key="1">
    <citation type="journal article" date="2019" name="Int. J. Syst. Evol. Microbiol.">
        <title>The Global Catalogue of Microorganisms (GCM) 10K type strain sequencing project: providing services to taxonomists for standard genome sequencing and annotation.</title>
        <authorList>
            <consortium name="The Broad Institute Genomics Platform"/>
            <consortium name="The Broad Institute Genome Sequencing Center for Infectious Disease"/>
            <person name="Wu L."/>
            <person name="Ma J."/>
        </authorList>
    </citation>
    <scope>NUCLEOTIDE SEQUENCE [LARGE SCALE GENOMIC DNA]</scope>
    <source>
        <strain evidence="3 4">JCM 15749</strain>
    </source>
</reference>
<dbReference type="InterPro" id="IPR032816">
    <property type="entry name" value="VTT_dom"/>
</dbReference>
<keyword evidence="1" id="KW-1133">Transmembrane helix</keyword>
<comment type="caution">
    <text evidence="3">The sequence shown here is derived from an EMBL/GenBank/DDBJ whole genome shotgun (WGS) entry which is preliminary data.</text>
</comment>
<dbReference type="EMBL" id="BAAAPY010000001">
    <property type="protein sequence ID" value="GAA2072235.1"/>
    <property type="molecule type" value="Genomic_DNA"/>
</dbReference>
<accession>A0ABN2VUV3</accession>
<gene>
    <name evidence="3" type="ORF">GCM10009821_07870</name>
</gene>
<feature type="domain" description="VTT" evidence="2">
    <location>
        <begin position="11"/>
        <end position="114"/>
    </location>
</feature>
<feature type="transmembrane region" description="Helical" evidence="1">
    <location>
        <begin position="94"/>
        <end position="118"/>
    </location>
</feature>
<sequence>MSGVMEEITSWPWGWAWLTLFVIVLLRAGATYGIGRAVAAGTIRRREPGPRLQRAVERVERWGPPVVTASFLTIGAQTAVNAAAGLVGMTVPRYLLGLVPGAALWATIWSTVGAGLFVAATRAGAGQDEAVLVAALVVVLVLTVGVVAHRTRRDRLAT</sequence>
<dbReference type="Pfam" id="PF09335">
    <property type="entry name" value="VTT_dom"/>
    <property type="match status" value="1"/>
</dbReference>
<keyword evidence="1" id="KW-0472">Membrane</keyword>
<evidence type="ECO:0000313" key="4">
    <source>
        <dbReference type="Proteomes" id="UP001501480"/>
    </source>
</evidence>
<evidence type="ECO:0000313" key="3">
    <source>
        <dbReference type="EMBL" id="GAA2072235.1"/>
    </source>
</evidence>